<gene>
    <name evidence="2" type="ORF">EI684_06395</name>
</gene>
<dbReference type="InterPro" id="IPR029063">
    <property type="entry name" value="SAM-dependent_MTases_sf"/>
</dbReference>
<dbReference type="Pfam" id="PF02195">
    <property type="entry name" value="ParB_N"/>
    <property type="match status" value="1"/>
</dbReference>
<keyword evidence="2" id="KW-0489">Methyltransferase</keyword>
<dbReference type="GO" id="GO:0008168">
    <property type="term" value="F:methyltransferase activity"/>
    <property type="evidence" value="ECO:0007669"/>
    <property type="project" value="UniProtKB-KW"/>
</dbReference>
<dbReference type="GO" id="GO:0032259">
    <property type="term" value="P:methylation"/>
    <property type="evidence" value="ECO:0007669"/>
    <property type="project" value="UniProtKB-KW"/>
</dbReference>
<comment type="caution">
    <text evidence="2">The sequence shown here is derived from an EMBL/GenBank/DDBJ whole genome shotgun (WGS) entry which is preliminary data.</text>
</comment>
<dbReference type="AlphaFoldDB" id="A0A426U4A9"/>
<accession>A0A426U4A9</accession>
<dbReference type="Gene3D" id="3.40.50.150">
    <property type="entry name" value="Vaccinia Virus protein VP39"/>
    <property type="match status" value="1"/>
</dbReference>
<dbReference type="Gene3D" id="3.90.1530.10">
    <property type="entry name" value="Conserved hypothetical protein from pyrococcus furiosus pfu- 392566-001, ParB domain"/>
    <property type="match status" value="1"/>
</dbReference>
<dbReference type="EMBL" id="RSAS01000243">
    <property type="protein sequence ID" value="RRR74740.1"/>
    <property type="molecule type" value="Genomic_DNA"/>
</dbReference>
<dbReference type="SUPFAM" id="SSF53335">
    <property type="entry name" value="S-adenosyl-L-methionine-dependent methyltransferases"/>
    <property type="match status" value="1"/>
</dbReference>
<keyword evidence="2" id="KW-0808">Transferase</keyword>
<evidence type="ECO:0000313" key="2">
    <source>
        <dbReference type="EMBL" id="RRR74740.1"/>
    </source>
</evidence>
<reference evidence="2 3" key="1">
    <citation type="submission" date="2018-12" db="EMBL/GenBank/DDBJ databases">
        <title>Genome Sequence of Candidatus Viridilinea halotolerans isolated from saline sulfide-rich spring.</title>
        <authorList>
            <person name="Grouzdev D.S."/>
            <person name="Burganskaya E.I."/>
            <person name="Krutkina M.S."/>
            <person name="Sukhacheva M.V."/>
            <person name="Gorlenko V.M."/>
        </authorList>
    </citation>
    <scope>NUCLEOTIDE SEQUENCE [LARGE SCALE GENOMIC DNA]</scope>
    <source>
        <strain evidence="2">Chok-6</strain>
    </source>
</reference>
<evidence type="ECO:0000259" key="1">
    <source>
        <dbReference type="SMART" id="SM00470"/>
    </source>
</evidence>
<organism evidence="2 3">
    <name type="scientific">Candidatus Viridilinea halotolerans</name>
    <dbReference type="NCBI Taxonomy" id="2491704"/>
    <lineage>
        <taxon>Bacteria</taxon>
        <taxon>Bacillati</taxon>
        <taxon>Chloroflexota</taxon>
        <taxon>Chloroflexia</taxon>
        <taxon>Chloroflexales</taxon>
        <taxon>Chloroflexineae</taxon>
        <taxon>Oscillochloridaceae</taxon>
        <taxon>Candidatus Viridilinea</taxon>
    </lineage>
</organism>
<evidence type="ECO:0000313" key="3">
    <source>
        <dbReference type="Proteomes" id="UP000280307"/>
    </source>
</evidence>
<dbReference type="SUPFAM" id="SSF110849">
    <property type="entry name" value="ParB/Sulfiredoxin"/>
    <property type="match status" value="1"/>
</dbReference>
<dbReference type="Proteomes" id="UP000280307">
    <property type="component" value="Unassembled WGS sequence"/>
</dbReference>
<sequence length="482" mass="53749">MFHPNYPVAQLHPAPYNPRFLDDEAFEALKRSIQVLGMIKPIIVADTGTIVAGHQRTRALLATGKTTTPAFVLAHLNKQDEMKFNQLHNGTDLDTGDEHVTVPPSDVLGYVDVAPHCVTGNLRAAGAPLRHTICGLLTMYGPWGGMVATQSGMCLSGAQYALSCKLVNLPIRVYYVADQDAMRVRAIFGKQYGTFCYDNLPKTTYAQTFAQMYRVRKDKHGTPRGVRAPNYEKIYIPNFRDGERILDFGCGQGDYVRMLQERGVRIWGVEFFYRIGTHLNTEAVHKMIDSLIATLDAEGRFDTVICEFVLNSTDSLEAERSVMTCLNAFCKPGGRIYASGRTLESVEGTLQVTGATQENLVFLDHHGYTARLLKGQWFYQKYHSRKMRLDLAQTYISPDAHTTNAPRAKGTFLLAGTKHREMPRDQVHRALAFEFNLMWPGGQSVNRHEAIIAAYDRALDREATAAAATAQEGPECSTTTTR</sequence>
<protein>
    <submittedName>
        <fullName evidence="2">Methyltransferase domain-containing protein</fullName>
    </submittedName>
</protein>
<dbReference type="InterPro" id="IPR036086">
    <property type="entry name" value="ParB/Sulfiredoxin_sf"/>
</dbReference>
<dbReference type="InterPro" id="IPR003115">
    <property type="entry name" value="ParB_N"/>
</dbReference>
<feature type="domain" description="ParB-like N-terminal" evidence="1">
    <location>
        <begin position="7"/>
        <end position="90"/>
    </location>
</feature>
<proteinExistence type="predicted"/>
<dbReference type="SMART" id="SM00470">
    <property type="entry name" value="ParB"/>
    <property type="match status" value="1"/>
</dbReference>
<dbReference type="Pfam" id="PF13489">
    <property type="entry name" value="Methyltransf_23"/>
    <property type="match status" value="1"/>
</dbReference>
<name>A0A426U4A9_9CHLR</name>